<sequence>MKLIQIAFAGTLAALSLAAHAQDMPGMKMDDMNMNGMPMKQEARQARQATAEGTIKAIDTAKQRVTIAHGAVPAVQWPPMTMAFAATAQQLQGLAIGDRVTFSFRLEGGAATIVSIRK</sequence>
<proteinExistence type="predicted"/>
<protein>
    <submittedName>
        <fullName evidence="2">Copper efflux system periplasmic protein CusF</fullName>
    </submittedName>
</protein>
<dbReference type="RefSeq" id="WP_038631907.1">
    <property type="nucleotide sequence ID" value="NZ_CP027750.1"/>
</dbReference>
<dbReference type="Gene3D" id="2.40.50.320">
    <property type="entry name" value="Copper binding periplasmic protein CusF"/>
    <property type="match status" value="1"/>
</dbReference>
<keyword evidence="1" id="KW-0732">Signal</keyword>
<dbReference type="Proteomes" id="UP000280455">
    <property type="component" value="Chromosome"/>
</dbReference>
<feature type="chain" id="PRO_5042121672" evidence="1">
    <location>
        <begin position="22"/>
        <end position="118"/>
    </location>
</feature>
<accession>A0AAD1E5U8</accession>
<dbReference type="InterPro" id="IPR042230">
    <property type="entry name" value="CusF_sf"/>
</dbReference>
<dbReference type="InterPro" id="IPR021647">
    <property type="entry name" value="CusF_Ec"/>
</dbReference>
<gene>
    <name evidence="2" type="ORF">C4K07_2603</name>
</gene>
<name>A0AAD1E5U8_9PSED</name>
<organism evidence="2 3">
    <name type="scientific">Pseudomonas chlororaphis subsp. aureofaciens</name>
    <dbReference type="NCBI Taxonomy" id="587851"/>
    <lineage>
        <taxon>Bacteria</taxon>
        <taxon>Pseudomonadati</taxon>
        <taxon>Pseudomonadota</taxon>
        <taxon>Gammaproteobacteria</taxon>
        <taxon>Pseudomonadales</taxon>
        <taxon>Pseudomonadaceae</taxon>
        <taxon>Pseudomonas</taxon>
    </lineage>
</organism>
<evidence type="ECO:0000313" key="2">
    <source>
        <dbReference type="EMBL" id="AZE29388.1"/>
    </source>
</evidence>
<evidence type="ECO:0000313" key="3">
    <source>
        <dbReference type="Proteomes" id="UP000280455"/>
    </source>
</evidence>
<dbReference type="EMBL" id="CP027750">
    <property type="protein sequence ID" value="AZE29388.1"/>
    <property type="molecule type" value="Genomic_DNA"/>
</dbReference>
<dbReference type="Pfam" id="PF11604">
    <property type="entry name" value="CusF_Ec"/>
    <property type="match status" value="1"/>
</dbReference>
<reference evidence="2 3" key="1">
    <citation type="submission" date="2018-03" db="EMBL/GenBank/DDBJ databases">
        <title>Diversity of phytobeneficial traits revealed by whole-genome analysis of worldwide-isolated phenazine-producing Pseudomonas spp.</title>
        <authorList>
            <person name="Biessy A."/>
            <person name="Novinscak A."/>
            <person name="Blom J."/>
            <person name="Leger G."/>
            <person name="Thomashow L.S."/>
            <person name="Cazorla F.M."/>
            <person name="Josic D."/>
            <person name="Filion M."/>
        </authorList>
    </citation>
    <scope>NUCLEOTIDE SEQUENCE [LARGE SCALE GENOMIC DNA]</scope>
    <source>
        <strain evidence="2 3">ChPhzS24</strain>
    </source>
</reference>
<evidence type="ECO:0000256" key="1">
    <source>
        <dbReference type="SAM" id="SignalP"/>
    </source>
</evidence>
<dbReference type="AlphaFoldDB" id="A0AAD1E5U8"/>
<feature type="signal peptide" evidence="1">
    <location>
        <begin position="1"/>
        <end position="21"/>
    </location>
</feature>